<dbReference type="GO" id="GO:0010468">
    <property type="term" value="P:regulation of gene expression"/>
    <property type="evidence" value="ECO:0007669"/>
    <property type="project" value="UniProtKB-ARBA"/>
</dbReference>
<accession>A0A147BEM7</accession>
<reference evidence="5" key="1">
    <citation type="journal article" date="2018" name="PLoS Negl. Trop. Dis.">
        <title>Sialome diversity of ticks revealed by RNAseq of single tick salivary glands.</title>
        <authorList>
            <person name="Perner J."/>
            <person name="Kropackova S."/>
            <person name="Kopacek P."/>
            <person name="Ribeiro J.M."/>
        </authorList>
    </citation>
    <scope>NUCLEOTIDE SEQUENCE</scope>
    <source>
        <strain evidence="5">Siblings of single egg batch collected in Ceske Budejovice</strain>
        <tissue evidence="5">Salivary glands</tissue>
    </source>
</reference>
<dbReference type="Gene3D" id="3.30.1370.10">
    <property type="entry name" value="K Homology domain, type 1"/>
    <property type="match status" value="2"/>
</dbReference>
<dbReference type="InterPro" id="IPR004087">
    <property type="entry name" value="KH_dom"/>
</dbReference>
<dbReference type="InterPro" id="IPR004088">
    <property type="entry name" value="KH_dom_type_1"/>
</dbReference>
<dbReference type="Pfam" id="PF00013">
    <property type="entry name" value="KH_1"/>
    <property type="match status" value="2"/>
</dbReference>
<dbReference type="GO" id="GO:0003723">
    <property type="term" value="F:RNA binding"/>
    <property type="evidence" value="ECO:0007669"/>
    <property type="project" value="UniProtKB-UniRule"/>
</dbReference>
<feature type="compositionally biased region" description="Basic residues" evidence="3">
    <location>
        <begin position="283"/>
        <end position="296"/>
    </location>
</feature>
<organism evidence="5">
    <name type="scientific">Ixodes ricinus</name>
    <name type="common">Common tick</name>
    <name type="synonym">Acarus ricinus</name>
    <dbReference type="NCBI Taxonomy" id="34613"/>
    <lineage>
        <taxon>Eukaryota</taxon>
        <taxon>Metazoa</taxon>
        <taxon>Ecdysozoa</taxon>
        <taxon>Arthropoda</taxon>
        <taxon>Chelicerata</taxon>
        <taxon>Arachnida</taxon>
        <taxon>Acari</taxon>
        <taxon>Parasitiformes</taxon>
        <taxon>Ixodida</taxon>
        <taxon>Ixodoidea</taxon>
        <taxon>Ixodidae</taxon>
        <taxon>Ixodinae</taxon>
        <taxon>Ixodes</taxon>
    </lineage>
</organism>
<evidence type="ECO:0000256" key="2">
    <source>
        <dbReference type="PROSITE-ProRule" id="PRU00117"/>
    </source>
</evidence>
<keyword evidence="2" id="KW-0694">RNA-binding</keyword>
<protein>
    <submittedName>
        <fullName evidence="5">Putative transformation upregulated nuclear protein</fullName>
    </submittedName>
</protein>
<feature type="compositionally biased region" description="Low complexity" evidence="3">
    <location>
        <begin position="213"/>
        <end position="223"/>
    </location>
</feature>
<feature type="region of interest" description="Disordered" evidence="3">
    <location>
        <begin position="260"/>
        <end position="349"/>
    </location>
</feature>
<feature type="domain" description="K Homology" evidence="4">
    <location>
        <begin position="33"/>
        <end position="101"/>
    </location>
</feature>
<name>A0A147BEM7_IXORI</name>
<dbReference type="CDD" id="cd22432">
    <property type="entry name" value="KH-I_HNRNPK_rpt1"/>
    <property type="match status" value="1"/>
</dbReference>
<feature type="region of interest" description="Disordered" evidence="3">
    <location>
        <begin position="448"/>
        <end position="554"/>
    </location>
</feature>
<evidence type="ECO:0000256" key="3">
    <source>
        <dbReference type="SAM" id="MobiDB-lite"/>
    </source>
</evidence>
<dbReference type="AlphaFoldDB" id="A0A147BEM7"/>
<proteinExistence type="predicted"/>
<feature type="compositionally biased region" description="Basic residues" evidence="3">
    <location>
        <begin position="450"/>
        <end position="459"/>
    </location>
</feature>
<feature type="non-terminal residue" evidence="5">
    <location>
        <position position="1"/>
    </location>
</feature>
<dbReference type="PANTHER" id="PTHR10288">
    <property type="entry name" value="KH DOMAIN CONTAINING RNA BINDING PROTEIN"/>
    <property type="match status" value="1"/>
</dbReference>
<evidence type="ECO:0000256" key="1">
    <source>
        <dbReference type="ARBA" id="ARBA00022737"/>
    </source>
</evidence>
<dbReference type="SUPFAM" id="SSF54791">
    <property type="entry name" value="Eukaryotic type KH-domain (KH-domain type I)"/>
    <property type="match status" value="2"/>
</dbReference>
<sequence length="554" mass="59136">GSYNGGGGKREPSNEGWGDGEVPNKRPRNSSGQEVDVRFLFQRRNADAIFGEGGANINSLREKFKAGISVPDCPGPERILSIVADFDTLGKILASIIPKMDHFAQQTGQNGRSESEMRLLVHRRHCNRHVLRIKKLSESTGAKIVMKQRCCPGSTERIVKVMGSPSAVVDCIKQICDIIAEAPVKGLSKPYDPRNFDLDFAQEYGGFTEGSTSATGVTGVTPTLGSRGDFERRFRGTGARGGYSGRGRCNGWKKRKLAAKTVSSRNVPVPALDKTPNLQARSGRSKAKGRKKRRLATRTVPSQNLPVPPLDNTPQLQACSGGSEPREPQDYIEPNEQPGSHLVSVKSEPQDYAEWNEESGSHLVSVKSEPQDYAEWNEESGSHLVSVKSDHMDVTRVAIHLDTEPQVSEENLECDIAAVAVKIEPQDPREVGAEVVFLGTGKRAPLAASRCHHGGRAGQRRGPGLGHALEGAMLGGGGTPPSQEPLPRGGRRPGGGAGRLLQAPDVPGRSGLLRTDAAGARPGPGQAPTQGAEPPAVVRSAHAGHDAAHTLGSF</sequence>
<keyword evidence="1" id="KW-0677">Repeat</keyword>
<dbReference type="EMBL" id="GEGO01006175">
    <property type="protein sequence ID" value="JAR89229.1"/>
    <property type="molecule type" value="Transcribed_RNA"/>
</dbReference>
<evidence type="ECO:0000259" key="4">
    <source>
        <dbReference type="SMART" id="SM00322"/>
    </source>
</evidence>
<feature type="region of interest" description="Disordered" evidence="3">
    <location>
        <begin position="213"/>
        <end position="246"/>
    </location>
</feature>
<feature type="domain" description="K Homology" evidence="4">
    <location>
        <begin position="113"/>
        <end position="180"/>
    </location>
</feature>
<dbReference type="SMART" id="SM00322">
    <property type="entry name" value="KH"/>
    <property type="match status" value="2"/>
</dbReference>
<feature type="region of interest" description="Disordered" evidence="3">
    <location>
        <begin position="1"/>
        <end position="35"/>
    </location>
</feature>
<feature type="compositionally biased region" description="Low complexity" evidence="3">
    <location>
        <begin position="517"/>
        <end position="536"/>
    </location>
</feature>
<evidence type="ECO:0000313" key="5">
    <source>
        <dbReference type="EMBL" id="JAR89229.1"/>
    </source>
</evidence>
<dbReference type="PROSITE" id="PS50084">
    <property type="entry name" value="KH_TYPE_1"/>
    <property type="match status" value="1"/>
</dbReference>
<dbReference type="InterPro" id="IPR036612">
    <property type="entry name" value="KH_dom_type_1_sf"/>
</dbReference>